<dbReference type="PANTHER" id="PTHR11048">
    <property type="entry name" value="PRENYLTRANSFERASES"/>
    <property type="match status" value="1"/>
</dbReference>
<dbReference type="PANTHER" id="PTHR11048:SF5">
    <property type="entry name" value="DECAPRENYL-PHOSPHATE PHOSPHORIBOSYLTRANSFERASE"/>
    <property type="match status" value="1"/>
</dbReference>
<organism evidence="7 8">
    <name type="scientific">Micromonospora sonneratiae</name>
    <dbReference type="NCBI Taxonomy" id="1184706"/>
    <lineage>
        <taxon>Bacteria</taxon>
        <taxon>Bacillati</taxon>
        <taxon>Actinomycetota</taxon>
        <taxon>Actinomycetes</taxon>
        <taxon>Micromonosporales</taxon>
        <taxon>Micromonosporaceae</taxon>
        <taxon>Micromonospora</taxon>
    </lineage>
</organism>
<dbReference type="CDD" id="cd13963">
    <property type="entry name" value="PT_UbiA_2"/>
    <property type="match status" value="1"/>
</dbReference>
<proteinExistence type="predicted"/>
<dbReference type="Pfam" id="PF01040">
    <property type="entry name" value="UbiA"/>
    <property type="match status" value="1"/>
</dbReference>
<reference evidence="8" key="1">
    <citation type="journal article" date="2019" name="Int. J. Syst. Evol. Microbiol.">
        <title>The Global Catalogue of Microorganisms (GCM) 10K type strain sequencing project: providing services to taxonomists for standard genome sequencing and annotation.</title>
        <authorList>
            <consortium name="The Broad Institute Genomics Platform"/>
            <consortium name="The Broad Institute Genome Sequencing Center for Infectious Disease"/>
            <person name="Wu L."/>
            <person name="Ma J."/>
        </authorList>
    </citation>
    <scope>NUCLEOTIDE SEQUENCE [LARGE SCALE GENOMIC DNA]</scope>
    <source>
        <strain evidence="8">JCM 31037</strain>
    </source>
</reference>
<dbReference type="EMBL" id="JBHTMP010000001">
    <property type="protein sequence ID" value="MFD1319507.1"/>
    <property type="molecule type" value="Genomic_DNA"/>
</dbReference>
<feature type="region of interest" description="Disordered" evidence="5">
    <location>
        <begin position="1"/>
        <end position="22"/>
    </location>
</feature>
<evidence type="ECO:0000313" key="7">
    <source>
        <dbReference type="EMBL" id="MFD1319507.1"/>
    </source>
</evidence>
<feature type="transmembrane region" description="Helical" evidence="6">
    <location>
        <begin position="224"/>
        <end position="248"/>
    </location>
</feature>
<feature type="transmembrane region" description="Helical" evidence="6">
    <location>
        <begin position="254"/>
        <end position="277"/>
    </location>
</feature>
<evidence type="ECO:0000313" key="8">
    <source>
        <dbReference type="Proteomes" id="UP001597260"/>
    </source>
</evidence>
<evidence type="ECO:0000256" key="4">
    <source>
        <dbReference type="ARBA" id="ARBA00023136"/>
    </source>
</evidence>
<name>A0ABW3Y524_9ACTN</name>
<keyword evidence="8" id="KW-1185">Reference proteome</keyword>
<dbReference type="RefSeq" id="WP_377565382.1">
    <property type="nucleotide sequence ID" value="NZ_JBHTMP010000001.1"/>
</dbReference>
<dbReference type="InterPro" id="IPR000537">
    <property type="entry name" value="UbiA_prenyltransferase"/>
</dbReference>
<feature type="transmembrane region" description="Helical" evidence="6">
    <location>
        <begin position="69"/>
        <end position="90"/>
    </location>
</feature>
<evidence type="ECO:0000256" key="1">
    <source>
        <dbReference type="ARBA" id="ARBA00004141"/>
    </source>
</evidence>
<feature type="transmembrane region" description="Helical" evidence="6">
    <location>
        <begin position="111"/>
        <end position="132"/>
    </location>
</feature>
<evidence type="ECO:0000256" key="5">
    <source>
        <dbReference type="SAM" id="MobiDB-lite"/>
    </source>
</evidence>
<dbReference type="InterPro" id="IPR039653">
    <property type="entry name" value="Prenyltransferase"/>
</dbReference>
<comment type="caution">
    <text evidence="7">The sequence shown here is derived from an EMBL/GenBank/DDBJ whole genome shotgun (WGS) entry which is preliminary data.</text>
</comment>
<accession>A0ABW3Y524</accession>
<feature type="transmembrane region" description="Helical" evidence="6">
    <location>
        <begin position="298"/>
        <end position="317"/>
    </location>
</feature>
<evidence type="ECO:0000256" key="6">
    <source>
        <dbReference type="SAM" id="Phobius"/>
    </source>
</evidence>
<dbReference type="Gene3D" id="1.10.357.140">
    <property type="entry name" value="UbiA prenyltransferase"/>
    <property type="match status" value="1"/>
</dbReference>
<gene>
    <name evidence="7" type="ORF">ACFQ4H_00100</name>
</gene>
<protein>
    <submittedName>
        <fullName evidence="7">UbiA prenyltransferase family protein</fullName>
    </submittedName>
</protein>
<keyword evidence="2 6" id="KW-0812">Transmembrane</keyword>
<evidence type="ECO:0000256" key="3">
    <source>
        <dbReference type="ARBA" id="ARBA00022989"/>
    </source>
</evidence>
<keyword evidence="3 6" id="KW-1133">Transmembrane helix</keyword>
<evidence type="ECO:0000256" key="2">
    <source>
        <dbReference type="ARBA" id="ARBA00022692"/>
    </source>
</evidence>
<comment type="subcellular location">
    <subcellularLocation>
        <location evidence="1">Membrane</location>
        <topology evidence="1">Multi-pass membrane protein</topology>
    </subcellularLocation>
</comment>
<sequence>MSTVPRTVAQPTTPPLPDPLPLSATAPGRIRLRALMTLVRPGQWPKNLIAVPLPLLDTASWSVGTLGRIGWSVVAFVLASSLVYVFNDIADRHRDREHPVKRLRPIASGRVGVTTARLFAVTLAVLLAGLLATQPFTLWWPVPLYLLLNVAYSRRLKHVPLVDVFVVAAGFQLRLAQGYLATGEPVSGWLLACALAGCLLLILGKRRHELGAYGGTHRPALRGYSIPFLELLLGFNCLLAVTTFLLYLQQDALLGPYTSAAMLVSLPAVLFGAFRYLQLVIVHRDGGDPVRTLLRDRPLVGTAAVCLALFGVILAAARYPVLAELVAKVV</sequence>
<keyword evidence="4 6" id="KW-0472">Membrane</keyword>
<feature type="transmembrane region" description="Helical" evidence="6">
    <location>
        <begin position="186"/>
        <end position="203"/>
    </location>
</feature>
<dbReference type="Proteomes" id="UP001597260">
    <property type="component" value="Unassembled WGS sequence"/>
</dbReference>
<dbReference type="InterPro" id="IPR044878">
    <property type="entry name" value="UbiA_sf"/>
</dbReference>